<dbReference type="Proteomes" id="UP000772434">
    <property type="component" value="Unassembled WGS sequence"/>
</dbReference>
<proteinExistence type="predicted"/>
<feature type="signal peptide" evidence="2">
    <location>
        <begin position="1"/>
        <end position="23"/>
    </location>
</feature>
<comment type="caution">
    <text evidence="3">The sequence shown here is derived from an EMBL/GenBank/DDBJ whole genome shotgun (WGS) entry which is preliminary data.</text>
</comment>
<reference evidence="3" key="1">
    <citation type="submission" date="2020-11" db="EMBL/GenBank/DDBJ databases">
        <authorList>
            <consortium name="DOE Joint Genome Institute"/>
            <person name="Ahrendt S."/>
            <person name="Riley R."/>
            <person name="Andreopoulos W."/>
            <person name="Labutti K."/>
            <person name="Pangilinan J."/>
            <person name="Ruiz-Duenas F.J."/>
            <person name="Barrasa J.M."/>
            <person name="Sanchez-Garcia M."/>
            <person name="Camarero S."/>
            <person name="Miyauchi S."/>
            <person name="Serrano A."/>
            <person name="Linde D."/>
            <person name="Babiker R."/>
            <person name="Drula E."/>
            <person name="Ayuso-Fernandez I."/>
            <person name="Pacheco R."/>
            <person name="Padilla G."/>
            <person name="Ferreira P."/>
            <person name="Barriuso J."/>
            <person name="Kellner H."/>
            <person name="Castanera R."/>
            <person name="Alfaro M."/>
            <person name="Ramirez L."/>
            <person name="Pisabarro A.G."/>
            <person name="Kuo A."/>
            <person name="Tritt A."/>
            <person name="Lipzen A."/>
            <person name="He G."/>
            <person name="Yan M."/>
            <person name="Ng V."/>
            <person name="Cullen D."/>
            <person name="Martin F."/>
            <person name="Rosso M.-N."/>
            <person name="Henrissat B."/>
            <person name="Hibbett D."/>
            <person name="Martinez A.T."/>
            <person name="Grigoriev I.V."/>
        </authorList>
    </citation>
    <scope>NUCLEOTIDE SEQUENCE</scope>
    <source>
        <strain evidence="3">AH 40177</strain>
    </source>
</reference>
<keyword evidence="2" id="KW-0732">Signal</keyword>
<organism evidence="3 4">
    <name type="scientific">Rhodocollybia butyracea</name>
    <dbReference type="NCBI Taxonomy" id="206335"/>
    <lineage>
        <taxon>Eukaryota</taxon>
        <taxon>Fungi</taxon>
        <taxon>Dikarya</taxon>
        <taxon>Basidiomycota</taxon>
        <taxon>Agaricomycotina</taxon>
        <taxon>Agaricomycetes</taxon>
        <taxon>Agaricomycetidae</taxon>
        <taxon>Agaricales</taxon>
        <taxon>Marasmiineae</taxon>
        <taxon>Omphalotaceae</taxon>
        <taxon>Rhodocollybia</taxon>
    </lineage>
</organism>
<feature type="chain" id="PRO_5040234383" evidence="2">
    <location>
        <begin position="24"/>
        <end position="485"/>
    </location>
</feature>
<evidence type="ECO:0000256" key="2">
    <source>
        <dbReference type="SAM" id="SignalP"/>
    </source>
</evidence>
<protein>
    <submittedName>
        <fullName evidence="3">Uncharacterized protein</fullName>
    </submittedName>
</protein>
<evidence type="ECO:0000313" key="4">
    <source>
        <dbReference type="Proteomes" id="UP000772434"/>
    </source>
</evidence>
<keyword evidence="1" id="KW-0472">Membrane</keyword>
<name>A0A9P5PDJ4_9AGAR</name>
<feature type="transmembrane region" description="Helical" evidence="1">
    <location>
        <begin position="301"/>
        <end position="324"/>
    </location>
</feature>
<gene>
    <name evidence="3" type="ORF">BDP27DRAFT_1426683</name>
</gene>
<accession>A0A9P5PDJ4</accession>
<keyword evidence="1" id="KW-0812">Transmembrane</keyword>
<evidence type="ECO:0000313" key="3">
    <source>
        <dbReference type="EMBL" id="KAF9063674.1"/>
    </source>
</evidence>
<sequence length="485" mass="53823">MRSGSAALLLFVLVAGFILAVSSIPVKKPGTTHHLARPAPYTKSPPGSSPAHKLPVTPIVTFIKVTGETNTEQTKPGLLTLPYLTKNLYPAIYEALGASMPDRSRMPKHQGSYVPYNPMLQQSPIKSREWVYFTITRIANCETCFGWEAKGDSGLTYIGISPGKPTWNFRGTWGKPRLDPTTDDPKTLEAIASKQKEWEMLLAEFKSHFMAPHVSFTVGIDGVNTGSILSGSVGKYPPLKKYTQDMSGLTEVINGALRRGSKDLIIYDGPFHPMNVDRGWIFLRFVTLACMCTKRDPCSGWIAQGCGYLLLNLILFAILMYALLDDFKSDPGDVRRYYAQTYAGIVKWDKAKEDGAPDFTVVAKYPRTIEEGHAATALGVHPQPVTPSMGKKEWLPRWGEAKADGPPDLTDVGRFPTLRVHPQLVTPSMQKEEQLHSMQEEKWQHIMAEFRAERWKSISGSLQIPKLRDYLSKPTRGGTGVGIRG</sequence>
<keyword evidence="4" id="KW-1185">Reference proteome</keyword>
<keyword evidence="1" id="KW-1133">Transmembrane helix</keyword>
<dbReference type="EMBL" id="JADNRY010000141">
    <property type="protein sequence ID" value="KAF9063674.1"/>
    <property type="molecule type" value="Genomic_DNA"/>
</dbReference>
<dbReference type="AlphaFoldDB" id="A0A9P5PDJ4"/>
<evidence type="ECO:0000256" key="1">
    <source>
        <dbReference type="SAM" id="Phobius"/>
    </source>
</evidence>